<dbReference type="Pfam" id="PF02485">
    <property type="entry name" value="Branch"/>
    <property type="match status" value="1"/>
</dbReference>
<dbReference type="EMBL" id="JAUPFM010000020">
    <property type="protein sequence ID" value="KAK2818659.1"/>
    <property type="molecule type" value="Genomic_DNA"/>
</dbReference>
<gene>
    <name evidence="12" type="ORF">Q5P01_024220</name>
</gene>
<evidence type="ECO:0000256" key="1">
    <source>
        <dbReference type="ARBA" id="ARBA00004323"/>
    </source>
</evidence>
<name>A0AA88ITA5_CHASR</name>
<evidence type="ECO:0000256" key="2">
    <source>
        <dbReference type="ARBA" id="ARBA00004922"/>
    </source>
</evidence>
<evidence type="ECO:0000256" key="3">
    <source>
        <dbReference type="ARBA" id="ARBA00022676"/>
    </source>
</evidence>
<keyword evidence="5 11" id="KW-0812">Transmembrane</keyword>
<sequence length="480" mass="54732">MGSVRTLSLDLAAVVRKSRTSRKTRAPRTSSCGGLGRVAPACGTRMNRKCFILRLRRKQIIPSFFSLLTLCVLLLISIHISSHISKSSHSSAFMNISQTLHRYSINCSAIYDLDPVEVGKSLVIRRKHLAVDDDDSLISLTFNCPFFLKTRGYDDVCASHEEESFPLAYSLVVHKSAWMVERLIKATYSPSNIYCIHYDQKSSVQFITAMEGLAQCLPNVFIASKRESVFYASISRLKADLNCLSDLLRSDFKWKYVINLCGQDFPLRSNIELVSELKKLNGSNMLETSRPSKAKEERFTFHYELKDVSFEYQKLPVKTQQKKSPPPHGIEVFSGNAYFVLSRDFVMHLNSSDVVEDFLAWSEDTYSPDEHFWATVVRLPGVPGEVPRSQPDITDLMSKTRLVKWEYLEEKLYPHCSGQHVRSVCIFGAAELRWLLNYGHWFANKFDTKVDPILVQCLEEKLEEKQKLFQSIASSDCNKG</sequence>
<evidence type="ECO:0000256" key="7">
    <source>
        <dbReference type="ARBA" id="ARBA00022989"/>
    </source>
</evidence>
<dbReference type="PANTHER" id="PTHR19297:SF7">
    <property type="entry name" value="BETA-1,3-GALACTOSYL-O-GLYCOSYL-GLYCOPROTEIN BETA-1,6-N-ACETYLGLUCOSAMINYLTRANSFERASE 4"/>
    <property type="match status" value="1"/>
</dbReference>
<comment type="caution">
    <text evidence="12">The sequence shown here is derived from an EMBL/GenBank/DDBJ whole genome shotgun (WGS) entry which is preliminary data.</text>
</comment>
<keyword evidence="3" id="KW-0328">Glycosyltransferase</keyword>
<keyword evidence="9" id="KW-0325">Glycoprotein</keyword>
<feature type="transmembrane region" description="Helical" evidence="11">
    <location>
        <begin position="60"/>
        <end position="80"/>
    </location>
</feature>
<keyword evidence="8 11" id="KW-0472">Membrane</keyword>
<dbReference type="GO" id="GO:0000139">
    <property type="term" value="C:Golgi membrane"/>
    <property type="evidence" value="ECO:0007669"/>
    <property type="project" value="UniProtKB-SubCell"/>
</dbReference>
<dbReference type="PANTHER" id="PTHR19297">
    <property type="entry name" value="GLYCOSYLTRANSFERASE 14 FAMILY MEMBER"/>
    <property type="match status" value="1"/>
</dbReference>
<comment type="pathway">
    <text evidence="2">Protein modification; protein glycosylation.</text>
</comment>
<evidence type="ECO:0000256" key="11">
    <source>
        <dbReference type="SAM" id="Phobius"/>
    </source>
</evidence>
<evidence type="ECO:0000256" key="6">
    <source>
        <dbReference type="ARBA" id="ARBA00022968"/>
    </source>
</evidence>
<evidence type="ECO:0000313" key="13">
    <source>
        <dbReference type="Proteomes" id="UP001187415"/>
    </source>
</evidence>
<evidence type="ECO:0000313" key="12">
    <source>
        <dbReference type="EMBL" id="KAK2818659.1"/>
    </source>
</evidence>
<evidence type="ECO:0000256" key="4">
    <source>
        <dbReference type="ARBA" id="ARBA00022679"/>
    </source>
</evidence>
<comment type="similarity">
    <text evidence="10">Belongs to the glycosyltransferase 14 family.</text>
</comment>
<dbReference type="AlphaFoldDB" id="A0AA88ITA5"/>
<accession>A0AA88ITA5</accession>
<evidence type="ECO:0000256" key="8">
    <source>
        <dbReference type="ARBA" id="ARBA00023136"/>
    </source>
</evidence>
<evidence type="ECO:0008006" key="14">
    <source>
        <dbReference type="Google" id="ProtNLM"/>
    </source>
</evidence>
<proteinExistence type="inferred from homology"/>
<evidence type="ECO:0000256" key="5">
    <source>
        <dbReference type="ARBA" id="ARBA00022692"/>
    </source>
</evidence>
<evidence type="ECO:0000256" key="10">
    <source>
        <dbReference type="ARBA" id="ARBA00038150"/>
    </source>
</evidence>
<keyword evidence="13" id="KW-1185">Reference proteome</keyword>
<protein>
    <recommendedName>
        <fullName evidence="14">Beta-1,3-galactosyl-O-glycosyl-glycoprotein beta-1,6-N-acetylglucosaminyltransferase 4</fullName>
    </recommendedName>
</protein>
<comment type="subcellular location">
    <subcellularLocation>
        <location evidence="1">Golgi apparatus membrane</location>
        <topology evidence="1">Single-pass type II membrane protein</topology>
    </subcellularLocation>
</comment>
<dbReference type="InterPro" id="IPR003406">
    <property type="entry name" value="Glyco_trans_14"/>
</dbReference>
<keyword evidence="7 11" id="KW-1133">Transmembrane helix</keyword>
<keyword evidence="6" id="KW-0735">Signal-anchor</keyword>
<evidence type="ECO:0000256" key="9">
    <source>
        <dbReference type="ARBA" id="ARBA00023180"/>
    </source>
</evidence>
<organism evidence="12 13">
    <name type="scientific">Channa striata</name>
    <name type="common">Snakehead murrel</name>
    <name type="synonym">Ophicephalus striatus</name>
    <dbReference type="NCBI Taxonomy" id="64152"/>
    <lineage>
        <taxon>Eukaryota</taxon>
        <taxon>Metazoa</taxon>
        <taxon>Chordata</taxon>
        <taxon>Craniata</taxon>
        <taxon>Vertebrata</taxon>
        <taxon>Euteleostomi</taxon>
        <taxon>Actinopterygii</taxon>
        <taxon>Neopterygii</taxon>
        <taxon>Teleostei</taxon>
        <taxon>Neoteleostei</taxon>
        <taxon>Acanthomorphata</taxon>
        <taxon>Anabantaria</taxon>
        <taxon>Anabantiformes</taxon>
        <taxon>Channoidei</taxon>
        <taxon>Channidae</taxon>
        <taxon>Channa</taxon>
    </lineage>
</organism>
<dbReference type="Proteomes" id="UP001187415">
    <property type="component" value="Unassembled WGS sequence"/>
</dbReference>
<dbReference type="GO" id="GO:0008375">
    <property type="term" value="F:acetylglucosaminyltransferase activity"/>
    <property type="evidence" value="ECO:0007669"/>
    <property type="project" value="TreeGrafter"/>
</dbReference>
<reference evidence="12" key="1">
    <citation type="submission" date="2023-07" db="EMBL/GenBank/DDBJ databases">
        <title>Chromosome-level Genome Assembly of Striped Snakehead (Channa striata).</title>
        <authorList>
            <person name="Liu H."/>
        </authorList>
    </citation>
    <scope>NUCLEOTIDE SEQUENCE</scope>
    <source>
        <strain evidence="12">Gz</strain>
        <tissue evidence="12">Muscle</tissue>
    </source>
</reference>
<keyword evidence="4" id="KW-0808">Transferase</keyword>